<protein>
    <recommendedName>
        <fullName evidence="10">Peptidase metallopeptidase domain-containing protein</fullName>
    </recommendedName>
</protein>
<dbReference type="InterPro" id="IPR011049">
    <property type="entry name" value="Serralysin-like_metalloprot_C"/>
</dbReference>
<keyword evidence="4" id="KW-0964">Secreted</keyword>
<comment type="subcellular location">
    <subcellularLocation>
        <location evidence="2">Secreted</location>
    </subcellularLocation>
</comment>
<keyword evidence="8" id="KW-0378">Hydrolase</keyword>
<dbReference type="Pfam" id="PF00413">
    <property type="entry name" value="Peptidase_M10"/>
    <property type="match status" value="1"/>
</dbReference>
<keyword evidence="7" id="KW-0677">Repeat</keyword>
<evidence type="ECO:0000259" key="10">
    <source>
        <dbReference type="SMART" id="SM00235"/>
    </source>
</evidence>
<reference evidence="11 12" key="1">
    <citation type="submission" date="2018-03" db="EMBL/GenBank/DDBJ databases">
        <title>The draft genome of Sphingosinicella sp. GL-C-18.</title>
        <authorList>
            <person name="Liu L."/>
            <person name="Li L."/>
            <person name="Liang L."/>
            <person name="Zhang X."/>
            <person name="Wang T."/>
        </authorList>
    </citation>
    <scope>NUCLEOTIDE SEQUENCE [LARGE SCALE GENOMIC DNA]</scope>
    <source>
        <strain evidence="11 12">GL-C-18</strain>
    </source>
</reference>
<dbReference type="GO" id="GO:0005615">
    <property type="term" value="C:extracellular space"/>
    <property type="evidence" value="ECO:0007669"/>
    <property type="project" value="InterPro"/>
</dbReference>
<evidence type="ECO:0000256" key="7">
    <source>
        <dbReference type="ARBA" id="ARBA00022737"/>
    </source>
</evidence>
<dbReference type="OrthoDB" id="733404at2"/>
<dbReference type="Pfam" id="PF00353">
    <property type="entry name" value="HemolysinCabind"/>
    <property type="match status" value="1"/>
</dbReference>
<dbReference type="InterPro" id="IPR034033">
    <property type="entry name" value="Serralysin-like"/>
</dbReference>
<dbReference type="GO" id="GO:0006508">
    <property type="term" value="P:proteolysis"/>
    <property type="evidence" value="ECO:0007669"/>
    <property type="project" value="UniProtKB-KW"/>
</dbReference>
<dbReference type="InterPro" id="IPR006026">
    <property type="entry name" value="Peptidase_Metallo"/>
</dbReference>
<keyword evidence="5" id="KW-0645">Protease</keyword>
<dbReference type="GO" id="GO:0031012">
    <property type="term" value="C:extracellular matrix"/>
    <property type="evidence" value="ECO:0007669"/>
    <property type="project" value="InterPro"/>
</dbReference>
<evidence type="ECO:0000256" key="9">
    <source>
        <dbReference type="ARBA" id="ARBA00022833"/>
    </source>
</evidence>
<dbReference type="Gene3D" id="2.150.10.10">
    <property type="entry name" value="Serralysin-like metalloprotease, C-terminal"/>
    <property type="match status" value="1"/>
</dbReference>
<dbReference type="InterPro" id="IPR024079">
    <property type="entry name" value="MetalloPept_cat_dom_sf"/>
</dbReference>
<comment type="caution">
    <text evidence="11">The sequence shown here is derived from an EMBL/GenBank/DDBJ whole genome shotgun (WGS) entry which is preliminary data.</text>
</comment>
<dbReference type="InterPro" id="IPR001818">
    <property type="entry name" value="Pept_M10_metallopeptidase"/>
</dbReference>
<dbReference type="RefSeq" id="WP_106512231.1">
    <property type="nucleotide sequence ID" value="NZ_PXYI01000002.1"/>
</dbReference>
<evidence type="ECO:0000256" key="3">
    <source>
        <dbReference type="ARBA" id="ARBA00009490"/>
    </source>
</evidence>
<evidence type="ECO:0000256" key="6">
    <source>
        <dbReference type="ARBA" id="ARBA00022723"/>
    </source>
</evidence>
<dbReference type="GO" id="GO:0005509">
    <property type="term" value="F:calcium ion binding"/>
    <property type="evidence" value="ECO:0007669"/>
    <property type="project" value="InterPro"/>
</dbReference>
<dbReference type="PRINTS" id="PR00313">
    <property type="entry name" value="CABNDNGRPT"/>
</dbReference>
<evidence type="ECO:0000313" key="12">
    <source>
        <dbReference type="Proteomes" id="UP000241167"/>
    </source>
</evidence>
<evidence type="ECO:0000256" key="8">
    <source>
        <dbReference type="ARBA" id="ARBA00022801"/>
    </source>
</evidence>
<keyword evidence="9" id="KW-0862">Zinc</keyword>
<evidence type="ECO:0000256" key="4">
    <source>
        <dbReference type="ARBA" id="ARBA00022525"/>
    </source>
</evidence>
<organism evidence="11 12">
    <name type="scientific">Allosphingosinicella deserti</name>
    <dbReference type="NCBI Taxonomy" id="2116704"/>
    <lineage>
        <taxon>Bacteria</taxon>
        <taxon>Pseudomonadati</taxon>
        <taxon>Pseudomonadota</taxon>
        <taxon>Alphaproteobacteria</taxon>
        <taxon>Sphingomonadales</taxon>
        <taxon>Sphingomonadaceae</taxon>
        <taxon>Allosphingosinicella</taxon>
    </lineage>
</organism>
<evidence type="ECO:0000313" key="11">
    <source>
        <dbReference type="EMBL" id="PSJ42064.1"/>
    </source>
</evidence>
<keyword evidence="12" id="KW-1185">Reference proteome</keyword>
<dbReference type="GO" id="GO:0004222">
    <property type="term" value="F:metalloendopeptidase activity"/>
    <property type="evidence" value="ECO:0007669"/>
    <property type="project" value="InterPro"/>
</dbReference>
<dbReference type="AlphaFoldDB" id="A0A2P7QVU6"/>
<comment type="similarity">
    <text evidence="3">Belongs to the peptidase M10B family.</text>
</comment>
<dbReference type="SUPFAM" id="SSF51120">
    <property type="entry name" value="beta-Roll"/>
    <property type="match status" value="1"/>
</dbReference>
<dbReference type="Pfam" id="PF08548">
    <property type="entry name" value="Peptidase_M10_C"/>
    <property type="match status" value="2"/>
</dbReference>
<dbReference type="SMART" id="SM00235">
    <property type="entry name" value="ZnMc"/>
    <property type="match status" value="1"/>
</dbReference>
<dbReference type="PROSITE" id="PS00330">
    <property type="entry name" value="HEMOLYSIN_CALCIUM"/>
    <property type="match status" value="1"/>
</dbReference>
<feature type="domain" description="Peptidase metallopeptidase" evidence="10">
    <location>
        <begin position="60"/>
        <end position="220"/>
    </location>
</feature>
<evidence type="ECO:0000256" key="1">
    <source>
        <dbReference type="ARBA" id="ARBA00001913"/>
    </source>
</evidence>
<gene>
    <name evidence="11" type="ORF">C7I55_07405</name>
</gene>
<evidence type="ECO:0000256" key="2">
    <source>
        <dbReference type="ARBA" id="ARBA00004613"/>
    </source>
</evidence>
<proteinExistence type="inferred from homology"/>
<dbReference type="Gene3D" id="3.40.390.10">
    <property type="entry name" value="Collagenase (Catalytic Domain)"/>
    <property type="match status" value="1"/>
</dbReference>
<name>A0A2P7QVU6_9SPHN</name>
<dbReference type="SUPFAM" id="SSF55486">
    <property type="entry name" value="Metalloproteases ('zincins'), catalytic domain"/>
    <property type="match status" value="1"/>
</dbReference>
<sequence>MTRPQNLFSLPTLFNRNRHDRDTAATPASEPLPYLLENDAGAGSWQGKPIFDRDQVIAQLTTDWKIEGRVIRYGFLDAADAVGKTGVEYPGFSPFDAAQKAATRQAMELWDDLVPLHFIETRGNVDIALANTTTGPEQAWAYMPTEDGNPRTPQSNIWVADQQWTNGSLGNGGFGTYTLIHEIGHSLGLSHPGDYDSAADKDGDGVPDPIGYTDDAVYAQDTQQFTVMSYFPNGITGTQTLEPSLLDQSYAQTPLLHDIMAIQQVYGADPTTRRGNTVYFANSTAGNAVYDLEENPFPYLCVYDAGGNDTFDFSTAITGVFLDLRAGAFSSASFGYLPYDEAVAAMNAYNALKPEGVPAMSWNPDFYAGWTGSLLSMGAAKVEADTGVDGVTATMIRNISIAYNTVIENAVGGDSRDYLVGNDVANWLKGNGGDDVLNGLGGNDVLVGGKGADSFCFFDASGKDVILDFASGTDKIDLTAIDANIFTEVDEAFAFIGSALFGGVAGELRSWASWGGHFLAGDTDGDKVADFTIDLGVATVVMADLFF</sequence>
<accession>A0A2P7QVU6</accession>
<keyword evidence="6" id="KW-0479">Metal-binding</keyword>
<dbReference type="Proteomes" id="UP000241167">
    <property type="component" value="Unassembled WGS sequence"/>
</dbReference>
<comment type="cofactor">
    <cofactor evidence="1">
        <name>Ca(2+)</name>
        <dbReference type="ChEBI" id="CHEBI:29108"/>
    </cofactor>
</comment>
<dbReference type="InterPro" id="IPR018511">
    <property type="entry name" value="Hemolysin-typ_Ca-bd_CS"/>
</dbReference>
<dbReference type="EMBL" id="PXYI01000002">
    <property type="protein sequence ID" value="PSJ42064.1"/>
    <property type="molecule type" value="Genomic_DNA"/>
</dbReference>
<dbReference type="InterPro" id="IPR001343">
    <property type="entry name" value="Hemolysn_Ca-bd"/>
</dbReference>
<dbReference type="CDD" id="cd04277">
    <property type="entry name" value="ZnMc_serralysin_like"/>
    <property type="match status" value="1"/>
</dbReference>
<dbReference type="GO" id="GO:0008270">
    <property type="term" value="F:zinc ion binding"/>
    <property type="evidence" value="ECO:0007669"/>
    <property type="project" value="InterPro"/>
</dbReference>
<dbReference type="InterPro" id="IPR013858">
    <property type="entry name" value="Peptidase_M10B_C"/>
</dbReference>
<evidence type="ECO:0000256" key="5">
    <source>
        <dbReference type="ARBA" id="ARBA00022670"/>
    </source>
</evidence>